<dbReference type="EMBL" id="VFQX01000072">
    <property type="protein sequence ID" value="KAF0972015.1"/>
    <property type="molecule type" value="Genomic_DNA"/>
</dbReference>
<gene>
    <name evidence="1" type="ORF">FDP41_009711</name>
</gene>
<sequence length="121" mass="13938">MMINHPQLTPNVQVDSYFYLFSNKPIFELICGYLDRQSRWLAYATCKTTYAFSLSIEQEFLRQLLLECCKGLPIPKHLPEKRPQFTCKLTSSSNMNPQVVLNTPSNTPTHPVWESLLSLGK</sequence>
<evidence type="ECO:0000313" key="2">
    <source>
        <dbReference type="Proteomes" id="UP000444721"/>
    </source>
</evidence>
<dbReference type="VEuPathDB" id="AmoebaDB:NF0004170"/>
<comment type="caution">
    <text evidence="1">The sequence shown here is derived from an EMBL/GenBank/DDBJ whole genome shotgun (WGS) entry which is preliminary data.</text>
</comment>
<dbReference type="Proteomes" id="UP000444721">
    <property type="component" value="Unassembled WGS sequence"/>
</dbReference>
<proteinExistence type="predicted"/>
<accession>A0A6A5BD11</accession>
<dbReference type="VEuPathDB" id="AmoebaDB:FDP41_009711"/>
<protein>
    <submittedName>
        <fullName evidence="1">Uncharacterized protein</fullName>
    </submittedName>
</protein>
<evidence type="ECO:0000313" key="1">
    <source>
        <dbReference type="EMBL" id="KAF0972015.1"/>
    </source>
</evidence>
<keyword evidence="2" id="KW-1185">Reference proteome</keyword>
<name>A0A6A5BD11_NAEFO</name>
<dbReference type="RefSeq" id="XP_044556730.1">
    <property type="nucleotide sequence ID" value="XM_044713699.1"/>
</dbReference>
<reference evidence="1 2" key="1">
    <citation type="journal article" date="2019" name="Sci. Rep.">
        <title>Nanopore sequencing improves the draft genome of the human pathogenic amoeba Naegleria fowleri.</title>
        <authorList>
            <person name="Liechti N."/>
            <person name="Schurch N."/>
            <person name="Bruggmann R."/>
            <person name="Wittwer M."/>
        </authorList>
    </citation>
    <scope>NUCLEOTIDE SEQUENCE [LARGE SCALE GENOMIC DNA]</scope>
    <source>
        <strain evidence="1 2">ATCC 30894</strain>
    </source>
</reference>
<dbReference type="GeneID" id="68116926"/>
<dbReference type="AlphaFoldDB" id="A0A6A5BD11"/>
<organism evidence="1 2">
    <name type="scientific">Naegleria fowleri</name>
    <name type="common">Brain eating amoeba</name>
    <dbReference type="NCBI Taxonomy" id="5763"/>
    <lineage>
        <taxon>Eukaryota</taxon>
        <taxon>Discoba</taxon>
        <taxon>Heterolobosea</taxon>
        <taxon>Tetramitia</taxon>
        <taxon>Eutetramitia</taxon>
        <taxon>Vahlkampfiidae</taxon>
        <taxon>Naegleria</taxon>
    </lineage>
</organism>